<comment type="similarity">
    <text evidence="2">Belongs to the binding-protein-dependent transport system permease family. FecCD subfamily.</text>
</comment>
<dbReference type="Proteomes" id="UP000601171">
    <property type="component" value="Unassembled WGS sequence"/>
</dbReference>
<keyword evidence="6 8" id="KW-1133">Transmembrane helix</keyword>
<keyword evidence="5 8" id="KW-0812">Transmembrane</keyword>
<protein>
    <submittedName>
        <fullName evidence="9">Iron chelate uptake ABC transporter family permease subunit</fullName>
    </submittedName>
</protein>
<dbReference type="RefSeq" id="WP_262430652.1">
    <property type="nucleotide sequence ID" value="NZ_JACRTG010000031.1"/>
</dbReference>
<dbReference type="PANTHER" id="PTHR30472">
    <property type="entry name" value="FERRIC ENTEROBACTIN TRANSPORT SYSTEM PERMEASE PROTEIN"/>
    <property type="match status" value="1"/>
</dbReference>
<dbReference type="GO" id="GO:0022857">
    <property type="term" value="F:transmembrane transporter activity"/>
    <property type="evidence" value="ECO:0007669"/>
    <property type="project" value="InterPro"/>
</dbReference>
<dbReference type="SUPFAM" id="SSF81345">
    <property type="entry name" value="ABC transporter involved in vitamin B12 uptake, BtuC"/>
    <property type="match status" value="1"/>
</dbReference>
<dbReference type="PANTHER" id="PTHR30472:SF25">
    <property type="entry name" value="ABC TRANSPORTER PERMEASE PROTEIN MJ0876-RELATED"/>
    <property type="match status" value="1"/>
</dbReference>
<feature type="transmembrane region" description="Helical" evidence="8">
    <location>
        <begin position="12"/>
        <end position="31"/>
    </location>
</feature>
<keyword evidence="3" id="KW-0813">Transport</keyword>
<organism evidence="9 10">
    <name type="scientific">Paratissierella segnis</name>
    <dbReference type="NCBI Taxonomy" id="2763679"/>
    <lineage>
        <taxon>Bacteria</taxon>
        <taxon>Bacillati</taxon>
        <taxon>Bacillota</taxon>
        <taxon>Tissierellia</taxon>
        <taxon>Tissierellales</taxon>
        <taxon>Tissierellaceae</taxon>
        <taxon>Paratissierella</taxon>
    </lineage>
</organism>
<feature type="transmembrane region" description="Helical" evidence="8">
    <location>
        <begin position="254"/>
        <end position="283"/>
    </location>
</feature>
<accession>A0A926EX64</accession>
<dbReference type="GO" id="GO:0033214">
    <property type="term" value="P:siderophore-iron import into cell"/>
    <property type="evidence" value="ECO:0007669"/>
    <property type="project" value="TreeGrafter"/>
</dbReference>
<evidence type="ECO:0000313" key="10">
    <source>
        <dbReference type="Proteomes" id="UP000601171"/>
    </source>
</evidence>
<feature type="transmembrane region" description="Helical" evidence="8">
    <location>
        <begin position="208"/>
        <end position="229"/>
    </location>
</feature>
<dbReference type="InterPro" id="IPR037294">
    <property type="entry name" value="ABC_BtuC-like"/>
</dbReference>
<evidence type="ECO:0000313" key="9">
    <source>
        <dbReference type="EMBL" id="MBC8589187.1"/>
    </source>
</evidence>
<dbReference type="InterPro" id="IPR000522">
    <property type="entry name" value="ABC_transptr_permease_BtuC"/>
</dbReference>
<comment type="caution">
    <text evidence="9">The sequence shown here is derived from an EMBL/GenBank/DDBJ whole genome shotgun (WGS) entry which is preliminary data.</text>
</comment>
<dbReference type="Pfam" id="PF01032">
    <property type="entry name" value="FecCD"/>
    <property type="match status" value="1"/>
</dbReference>
<evidence type="ECO:0000256" key="8">
    <source>
        <dbReference type="SAM" id="Phobius"/>
    </source>
</evidence>
<evidence type="ECO:0000256" key="5">
    <source>
        <dbReference type="ARBA" id="ARBA00022692"/>
    </source>
</evidence>
<evidence type="ECO:0000256" key="1">
    <source>
        <dbReference type="ARBA" id="ARBA00004651"/>
    </source>
</evidence>
<comment type="subcellular location">
    <subcellularLocation>
        <location evidence="1">Cell membrane</location>
        <topology evidence="1">Multi-pass membrane protein</topology>
    </subcellularLocation>
</comment>
<feature type="transmembrane region" description="Helical" evidence="8">
    <location>
        <begin position="77"/>
        <end position="94"/>
    </location>
</feature>
<name>A0A926EX64_9FIRM</name>
<sequence length="349" mass="37890">MINRISKTKYSLVLTVLALILLFSIGLFSTIGSANISIIDTFKIIFSKIPFLKNVVDISHLNSAQKSIIWNIRLPRVLLGVLVGASLSLTGASFQGMFNNPMADPYIIGISSGAALGATVAIILKLDFKIFNFSSISIFAFLGGILAVVLVYNIARIKNQVPVVTLLLSGVAIGQFFTAVMSFLMVIFSKDMSKIVYWTLGSLAGKGWNPIITLSIPILVSMFLINIFARDLNIMLTGDESAESLGINVERTKVYILLLGTFMTSVVVSVSGIIGFVGLIIPHIVRILLGPDHRILLPASAFMGGIFMIFADTLARMIISPVEIPVGIITALFGGPFFIYLLRKKKRNL</sequence>
<evidence type="ECO:0000256" key="2">
    <source>
        <dbReference type="ARBA" id="ARBA00007935"/>
    </source>
</evidence>
<evidence type="ECO:0000256" key="3">
    <source>
        <dbReference type="ARBA" id="ARBA00022448"/>
    </source>
</evidence>
<feature type="transmembrane region" description="Helical" evidence="8">
    <location>
        <begin position="161"/>
        <end position="188"/>
    </location>
</feature>
<dbReference type="CDD" id="cd06550">
    <property type="entry name" value="TM_ABC_iron-siderophores_like"/>
    <property type="match status" value="1"/>
</dbReference>
<feature type="transmembrane region" description="Helical" evidence="8">
    <location>
        <begin position="295"/>
        <end position="318"/>
    </location>
</feature>
<dbReference type="EMBL" id="JACRTG010000031">
    <property type="protein sequence ID" value="MBC8589187.1"/>
    <property type="molecule type" value="Genomic_DNA"/>
</dbReference>
<feature type="transmembrane region" description="Helical" evidence="8">
    <location>
        <begin position="136"/>
        <end position="155"/>
    </location>
</feature>
<dbReference type="FunFam" id="1.10.3470.10:FF:000001">
    <property type="entry name" value="Vitamin B12 ABC transporter permease BtuC"/>
    <property type="match status" value="1"/>
</dbReference>
<feature type="transmembrane region" description="Helical" evidence="8">
    <location>
        <begin position="324"/>
        <end position="342"/>
    </location>
</feature>
<feature type="transmembrane region" description="Helical" evidence="8">
    <location>
        <begin position="106"/>
        <end position="124"/>
    </location>
</feature>
<dbReference type="GO" id="GO:0005886">
    <property type="term" value="C:plasma membrane"/>
    <property type="evidence" value="ECO:0007669"/>
    <property type="project" value="UniProtKB-SubCell"/>
</dbReference>
<gene>
    <name evidence="9" type="ORF">H8707_13280</name>
</gene>
<evidence type="ECO:0000256" key="4">
    <source>
        <dbReference type="ARBA" id="ARBA00022475"/>
    </source>
</evidence>
<keyword evidence="10" id="KW-1185">Reference proteome</keyword>
<evidence type="ECO:0000256" key="7">
    <source>
        <dbReference type="ARBA" id="ARBA00023136"/>
    </source>
</evidence>
<reference evidence="9" key="1">
    <citation type="submission" date="2020-08" db="EMBL/GenBank/DDBJ databases">
        <title>Genome public.</title>
        <authorList>
            <person name="Liu C."/>
            <person name="Sun Q."/>
        </authorList>
    </citation>
    <scope>NUCLEOTIDE SEQUENCE</scope>
    <source>
        <strain evidence="9">BX21</strain>
    </source>
</reference>
<dbReference type="Gene3D" id="1.10.3470.10">
    <property type="entry name" value="ABC transporter involved in vitamin B12 uptake, BtuC"/>
    <property type="match status" value="1"/>
</dbReference>
<keyword evidence="7 8" id="KW-0472">Membrane</keyword>
<keyword evidence="4" id="KW-1003">Cell membrane</keyword>
<dbReference type="AlphaFoldDB" id="A0A926EX64"/>
<evidence type="ECO:0000256" key="6">
    <source>
        <dbReference type="ARBA" id="ARBA00022989"/>
    </source>
</evidence>
<proteinExistence type="inferred from homology"/>